<protein>
    <submittedName>
        <fullName evidence="2">Uncharacterized protein</fullName>
    </submittedName>
</protein>
<gene>
    <name evidence="2" type="ORF">SCF082_LOCUS5629</name>
</gene>
<comment type="caution">
    <text evidence="2">The sequence shown here is derived from an EMBL/GenBank/DDBJ whole genome shotgun (WGS) entry which is preliminary data.</text>
</comment>
<dbReference type="Proteomes" id="UP001642464">
    <property type="component" value="Unassembled WGS sequence"/>
</dbReference>
<feature type="non-terminal residue" evidence="2">
    <location>
        <position position="59"/>
    </location>
</feature>
<dbReference type="EMBL" id="CAXAMM010003058">
    <property type="protein sequence ID" value="CAK8998383.1"/>
    <property type="molecule type" value="Genomic_DNA"/>
</dbReference>
<name>A0ABP0I732_9DINO</name>
<evidence type="ECO:0000313" key="2">
    <source>
        <dbReference type="EMBL" id="CAK8998383.1"/>
    </source>
</evidence>
<accession>A0ABP0I732</accession>
<reference evidence="2 3" key="1">
    <citation type="submission" date="2024-02" db="EMBL/GenBank/DDBJ databases">
        <authorList>
            <person name="Chen Y."/>
            <person name="Shah S."/>
            <person name="Dougan E. K."/>
            <person name="Thang M."/>
            <person name="Chan C."/>
        </authorList>
    </citation>
    <scope>NUCLEOTIDE SEQUENCE [LARGE SCALE GENOMIC DNA]</scope>
</reference>
<evidence type="ECO:0000313" key="3">
    <source>
        <dbReference type="Proteomes" id="UP001642464"/>
    </source>
</evidence>
<feature type="non-terminal residue" evidence="2">
    <location>
        <position position="1"/>
    </location>
</feature>
<evidence type="ECO:0000256" key="1">
    <source>
        <dbReference type="SAM" id="MobiDB-lite"/>
    </source>
</evidence>
<sequence>DHKVDQREPPDLRRATEGRGAAARSPSREEQRGAGARWRLRRMSGEVDGEGGVRRGSLG</sequence>
<keyword evidence="3" id="KW-1185">Reference proteome</keyword>
<proteinExistence type="predicted"/>
<feature type="compositionally biased region" description="Basic and acidic residues" evidence="1">
    <location>
        <begin position="1"/>
        <end position="17"/>
    </location>
</feature>
<feature type="region of interest" description="Disordered" evidence="1">
    <location>
        <begin position="1"/>
        <end position="59"/>
    </location>
</feature>
<organism evidence="2 3">
    <name type="scientific">Durusdinium trenchii</name>
    <dbReference type="NCBI Taxonomy" id="1381693"/>
    <lineage>
        <taxon>Eukaryota</taxon>
        <taxon>Sar</taxon>
        <taxon>Alveolata</taxon>
        <taxon>Dinophyceae</taxon>
        <taxon>Suessiales</taxon>
        <taxon>Symbiodiniaceae</taxon>
        <taxon>Durusdinium</taxon>
    </lineage>
</organism>